<dbReference type="PANTHER" id="PTHR35377">
    <property type="entry name" value="ANTITOXIN VAPB49-RELATED-RELATED"/>
    <property type="match status" value="1"/>
</dbReference>
<dbReference type="InterPro" id="IPR036165">
    <property type="entry name" value="YefM-like_sf"/>
</dbReference>
<evidence type="ECO:0000313" key="4">
    <source>
        <dbReference type="Proteomes" id="UP000192936"/>
    </source>
</evidence>
<comment type="function">
    <text evidence="2">Antitoxin component of a type II toxin-antitoxin (TA) system.</text>
</comment>
<dbReference type="AlphaFoldDB" id="A0A1X7HE84"/>
<dbReference type="RefSeq" id="WP_085090533.1">
    <property type="nucleotide sequence ID" value="NZ_FXAK01000007.1"/>
</dbReference>
<accession>A0A1X7HE84</accession>
<evidence type="ECO:0000256" key="2">
    <source>
        <dbReference type="RuleBase" id="RU362080"/>
    </source>
</evidence>
<dbReference type="SUPFAM" id="SSF143120">
    <property type="entry name" value="YefM-like"/>
    <property type="match status" value="1"/>
</dbReference>
<dbReference type="Gene3D" id="3.40.1620.10">
    <property type="entry name" value="YefM-like domain"/>
    <property type="match status" value="1"/>
</dbReference>
<gene>
    <name evidence="3" type="ORF">SAMN02982917_5857</name>
</gene>
<dbReference type="STRING" id="286727.SAMN02982917_5857"/>
<proteinExistence type="inferred from homology"/>
<dbReference type="InterPro" id="IPR051416">
    <property type="entry name" value="phD-YefM_TA_antitoxins"/>
</dbReference>
<evidence type="ECO:0000313" key="3">
    <source>
        <dbReference type="EMBL" id="SMF84793.1"/>
    </source>
</evidence>
<dbReference type="Pfam" id="PF02604">
    <property type="entry name" value="PhdYeFM_antitox"/>
    <property type="match status" value="1"/>
</dbReference>
<evidence type="ECO:0000256" key="1">
    <source>
        <dbReference type="ARBA" id="ARBA00009981"/>
    </source>
</evidence>
<dbReference type="OrthoDB" id="9800503at2"/>
<dbReference type="PANTHER" id="PTHR35377:SF4">
    <property type="entry name" value="PREVENT-HOST-DEATH FAMILY PROTEIN"/>
    <property type="match status" value="1"/>
</dbReference>
<organism evidence="3 4">
    <name type="scientific">Azospirillum oryzae</name>
    <dbReference type="NCBI Taxonomy" id="286727"/>
    <lineage>
        <taxon>Bacteria</taxon>
        <taxon>Pseudomonadati</taxon>
        <taxon>Pseudomonadota</taxon>
        <taxon>Alphaproteobacteria</taxon>
        <taxon>Rhodospirillales</taxon>
        <taxon>Azospirillaceae</taxon>
        <taxon>Azospirillum</taxon>
    </lineage>
</organism>
<dbReference type="InterPro" id="IPR006442">
    <property type="entry name" value="Antitoxin_Phd/YefM"/>
</dbReference>
<sequence length="102" mass="11181">MDRVPLSEADGHMAELIERVENGEEIVILRDGKPAVKLVPVAENAQSEGIPTGKPPIRFGFAKGQIRIADDFDAPLPDDLLKSFYGLAPDEEWPDQWKGTPG</sequence>
<comment type="similarity">
    <text evidence="1 2">Belongs to the phD/YefM antitoxin family.</text>
</comment>
<protein>
    <recommendedName>
        <fullName evidence="2">Antitoxin</fullName>
    </recommendedName>
</protein>
<dbReference type="EMBL" id="FXAK01000007">
    <property type="protein sequence ID" value="SMF84793.1"/>
    <property type="molecule type" value="Genomic_DNA"/>
</dbReference>
<dbReference type="NCBIfam" id="TIGR01552">
    <property type="entry name" value="phd_fam"/>
    <property type="match status" value="1"/>
</dbReference>
<name>A0A1X7HE84_9PROT</name>
<reference evidence="3 4" key="1">
    <citation type="submission" date="2017-04" db="EMBL/GenBank/DDBJ databases">
        <authorList>
            <person name="Afonso C.L."/>
            <person name="Miller P.J."/>
            <person name="Scott M.A."/>
            <person name="Spackman E."/>
            <person name="Goraichik I."/>
            <person name="Dimitrov K.M."/>
            <person name="Suarez D.L."/>
            <person name="Swayne D.E."/>
        </authorList>
    </citation>
    <scope>NUCLEOTIDE SEQUENCE [LARGE SCALE GENOMIC DNA]</scope>
    <source>
        <strain evidence="3 4">A2P</strain>
    </source>
</reference>
<dbReference type="Proteomes" id="UP000192936">
    <property type="component" value="Unassembled WGS sequence"/>
</dbReference>